<dbReference type="Gene3D" id="1.10.10.60">
    <property type="entry name" value="Homeodomain-like"/>
    <property type="match status" value="1"/>
</dbReference>
<evidence type="ECO:0000259" key="4">
    <source>
        <dbReference type="PROSITE" id="PS01124"/>
    </source>
</evidence>
<dbReference type="SMART" id="SM00342">
    <property type="entry name" value="HTH_ARAC"/>
    <property type="match status" value="1"/>
</dbReference>
<gene>
    <name evidence="5" type="ORF">CK625_02390</name>
</gene>
<comment type="caution">
    <text evidence="5">The sequence shown here is derived from an EMBL/GenBank/DDBJ whole genome shotgun (WGS) entry which is preliminary data.</text>
</comment>
<dbReference type="PROSITE" id="PS00041">
    <property type="entry name" value="HTH_ARAC_FAMILY_1"/>
    <property type="match status" value="1"/>
</dbReference>
<evidence type="ECO:0000256" key="1">
    <source>
        <dbReference type="ARBA" id="ARBA00023015"/>
    </source>
</evidence>
<accession>A0A2A2AL41</accession>
<dbReference type="GO" id="GO:0003700">
    <property type="term" value="F:DNA-binding transcription factor activity"/>
    <property type="evidence" value="ECO:0007669"/>
    <property type="project" value="InterPro"/>
</dbReference>
<evidence type="ECO:0000256" key="3">
    <source>
        <dbReference type="ARBA" id="ARBA00023163"/>
    </source>
</evidence>
<organism evidence="5 6">
    <name type="scientific">Vandammella animalimorsus</name>
    <dbReference type="NCBI Taxonomy" id="2029117"/>
    <lineage>
        <taxon>Bacteria</taxon>
        <taxon>Pseudomonadati</taxon>
        <taxon>Pseudomonadota</taxon>
        <taxon>Betaproteobacteria</taxon>
        <taxon>Burkholderiales</taxon>
        <taxon>Comamonadaceae</taxon>
        <taxon>Vandammella</taxon>
    </lineage>
</organism>
<proteinExistence type="predicted"/>
<dbReference type="InterPro" id="IPR018060">
    <property type="entry name" value="HTH_AraC"/>
</dbReference>
<evidence type="ECO:0000313" key="5">
    <source>
        <dbReference type="EMBL" id="PAT38359.1"/>
    </source>
</evidence>
<dbReference type="EMBL" id="NSJB01000001">
    <property type="protein sequence ID" value="PAT38359.1"/>
    <property type="molecule type" value="Genomic_DNA"/>
</dbReference>
<dbReference type="InterPro" id="IPR018062">
    <property type="entry name" value="HTH_AraC-typ_CS"/>
</dbReference>
<evidence type="ECO:0000313" key="6">
    <source>
        <dbReference type="Proteomes" id="UP000218054"/>
    </source>
</evidence>
<dbReference type="Pfam" id="PF12833">
    <property type="entry name" value="HTH_18"/>
    <property type="match status" value="1"/>
</dbReference>
<feature type="domain" description="HTH araC/xylS-type" evidence="4">
    <location>
        <begin position="246"/>
        <end position="343"/>
    </location>
</feature>
<keyword evidence="6" id="KW-1185">Reference proteome</keyword>
<keyword evidence="2" id="KW-0238">DNA-binding</keyword>
<dbReference type="InterPro" id="IPR009057">
    <property type="entry name" value="Homeodomain-like_sf"/>
</dbReference>
<name>A0A2A2AL41_9BURK</name>
<dbReference type="InterPro" id="IPR053142">
    <property type="entry name" value="PchR_regulatory_protein"/>
</dbReference>
<dbReference type="Proteomes" id="UP000218054">
    <property type="component" value="Unassembled WGS sequence"/>
</dbReference>
<keyword evidence="1" id="KW-0805">Transcription regulation</keyword>
<dbReference type="SUPFAM" id="SSF46689">
    <property type="entry name" value="Homeodomain-like"/>
    <property type="match status" value="2"/>
</dbReference>
<keyword evidence="3" id="KW-0804">Transcription</keyword>
<sequence length="353" mass="38283">MPEPAATASAARPIEDTAITSADGAARARGWQRQALPPQAGLCYSEFLPVADGLTLAYSHYAPRRDLVQRSEQSHAGRVLILTLGLQGHSFTLDGAGQRFDFASGHSTISAFAHVQGQRHFPAGQTTRQLRLLVQERALHQYGLQAALADMAQAEQARLLFFGRSDGAAQHLAQRLLHLRAQSRASLGVNSAMPAPSPLQWHIASLSLLAELLRHLPGGAAARADATANAAAPARRLRGSEQDRLLRARELLMQQYAQPLSIGYLCTAVGLSECQLKRGFRALFGTSAYRMLTAIRMEKARELLEQGLYVSTVAYRVGYQHPSSFSAAFERHYGMPPKAVARTRGSSSAAPLR</sequence>
<evidence type="ECO:0000256" key="2">
    <source>
        <dbReference type="ARBA" id="ARBA00023125"/>
    </source>
</evidence>
<reference evidence="5 6" key="1">
    <citation type="submission" date="2017-08" db="EMBL/GenBank/DDBJ databases">
        <title>WGS of Clinical strains of the CDC Group NO-1 linked to zoonotic infections in humans.</title>
        <authorList>
            <person name="Bernier A.-M."/>
            <person name="Bernard K."/>
        </authorList>
    </citation>
    <scope>NUCLEOTIDE SEQUENCE [LARGE SCALE GENOMIC DNA]</scope>
    <source>
        <strain evidence="5 6">NML00-0135</strain>
    </source>
</reference>
<dbReference type="PANTHER" id="PTHR47893">
    <property type="entry name" value="REGULATORY PROTEIN PCHR"/>
    <property type="match status" value="1"/>
</dbReference>
<protein>
    <submittedName>
        <fullName evidence="5">AraC family transcriptional regulator</fullName>
    </submittedName>
</protein>
<dbReference type="RefSeq" id="WP_095538640.1">
    <property type="nucleotide sequence ID" value="NZ_NSJB01000001.1"/>
</dbReference>
<dbReference type="PANTHER" id="PTHR47893:SF1">
    <property type="entry name" value="REGULATORY PROTEIN PCHR"/>
    <property type="match status" value="1"/>
</dbReference>
<dbReference type="AlphaFoldDB" id="A0A2A2AL41"/>
<dbReference type="PROSITE" id="PS01124">
    <property type="entry name" value="HTH_ARAC_FAMILY_2"/>
    <property type="match status" value="1"/>
</dbReference>
<dbReference type="GO" id="GO:0043565">
    <property type="term" value="F:sequence-specific DNA binding"/>
    <property type="evidence" value="ECO:0007669"/>
    <property type="project" value="InterPro"/>
</dbReference>